<protein>
    <recommendedName>
        <fullName evidence="5">D-galactarate dehydratase</fullName>
    </recommendedName>
</protein>
<feature type="region of interest" description="Disordered" evidence="1">
    <location>
        <begin position="69"/>
        <end position="90"/>
    </location>
</feature>
<dbReference type="RefSeq" id="WP_242509559.1">
    <property type="nucleotide sequence ID" value="NZ_NHSI01000055.1"/>
</dbReference>
<sequence>MGRNGMGRNGIVLLAVASILAGCARAPLEGSGAPVPPPKPRPVAAPAPPATAMTVEQFDTTSVQARTLAAAPDSGGQRLGTTIASLGDPAEPGFWAKTPLVDTVRTGRLESPASGASVQVELRPLKAPAGAGSQVSLPALRVLGVPLTDLPELIVYAGG</sequence>
<dbReference type="Proteomes" id="UP000243859">
    <property type="component" value="Unassembled WGS sequence"/>
</dbReference>
<organism evidence="3 4">
    <name type="scientific">Rhodovulum imhoffii</name>
    <dbReference type="NCBI Taxonomy" id="365340"/>
    <lineage>
        <taxon>Bacteria</taxon>
        <taxon>Pseudomonadati</taxon>
        <taxon>Pseudomonadota</taxon>
        <taxon>Alphaproteobacteria</taxon>
        <taxon>Rhodobacterales</taxon>
        <taxon>Paracoccaceae</taxon>
        <taxon>Rhodovulum</taxon>
    </lineage>
</organism>
<evidence type="ECO:0000313" key="3">
    <source>
        <dbReference type="EMBL" id="PTN03544.1"/>
    </source>
</evidence>
<evidence type="ECO:0000313" key="4">
    <source>
        <dbReference type="Proteomes" id="UP000243859"/>
    </source>
</evidence>
<comment type="caution">
    <text evidence="3">The sequence shown here is derived from an EMBL/GenBank/DDBJ whole genome shotgun (WGS) entry which is preliminary data.</text>
</comment>
<evidence type="ECO:0008006" key="5">
    <source>
        <dbReference type="Google" id="ProtNLM"/>
    </source>
</evidence>
<keyword evidence="2" id="KW-0732">Signal</keyword>
<evidence type="ECO:0000256" key="2">
    <source>
        <dbReference type="SAM" id="SignalP"/>
    </source>
</evidence>
<dbReference type="PROSITE" id="PS51257">
    <property type="entry name" value="PROKAR_LIPOPROTEIN"/>
    <property type="match status" value="1"/>
</dbReference>
<feature type="chain" id="PRO_5015587152" description="D-galactarate dehydratase" evidence="2">
    <location>
        <begin position="27"/>
        <end position="159"/>
    </location>
</feature>
<dbReference type="AlphaFoldDB" id="A0A2T5BVD9"/>
<dbReference type="EMBL" id="QAAA01000002">
    <property type="protein sequence ID" value="PTN03544.1"/>
    <property type="molecule type" value="Genomic_DNA"/>
</dbReference>
<gene>
    <name evidence="3" type="ORF">C8N32_10265</name>
</gene>
<proteinExistence type="predicted"/>
<name>A0A2T5BVD9_9RHOB</name>
<reference evidence="3 4" key="1">
    <citation type="submission" date="2018-04" db="EMBL/GenBank/DDBJ databases">
        <title>Genomic Encyclopedia of Archaeal and Bacterial Type Strains, Phase II (KMG-II): from individual species to whole genera.</title>
        <authorList>
            <person name="Goeker M."/>
        </authorList>
    </citation>
    <scope>NUCLEOTIDE SEQUENCE [LARGE SCALE GENOMIC DNA]</scope>
    <source>
        <strain evidence="3 4">DSM 18064</strain>
    </source>
</reference>
<feature type="signal peptide" evidence="2">
    <location>
        <begin position="1"/>
        <end position="26"/>
    </location>
</feature>
<accession>A0A2T5BVD9</accession>
<keyword evidence="4" id="KW-1185">Reference proteome</keyword>
<evidence type="ECO:0000256" key="1">
    <source>
        <dbReference type="SAM" id="MobiDB-lite"/>
    </source>
</evidence>